<dbReference type="PANTHER" id="PTHR23521:SF3">
    <property type="entry name" value="MFS TRANSPORTER"/>
    <property type="match status" value="1"/>
</dbReference>
<feature type="transmembrane region" description="Helical" evidence="4">
    <location>
        <begin position="197"/>
        <end position="218"/>
    </location>
</feature>
<feature type="transmembrane region" description="Helical" evidence="4">
    <location>
        <begin position="128"/>
        <end position="152"/>
    </location>
</feature>
<evidence type="ECO:0000256" key="1">
    <source>
        <dbReference type="ARBA" id="ARBA00022692"/>
    </source>
</evidence>
<dbReference type="Proteomes" id="UP001595961">
    <property type="component" value="Unassembled WGS sequence"/>
</dbReference>
<feature type="transmembrane region" description="Helical" evidence="4">
    <location>
        <begin position="261"/>
        <end position="280"/>
    </location>
</feature>
<dbReference type="InterPro" id="IPR047200">
    <property type="entry name" value="MFS_YcaD-like"/>
</dbReference>
<dbReference type="InterPro" id="IPR020846">
    <property type="entry name" value="MFS_dom"/>
</dbReference>
<dbReference type="CDD" id="cd17477">
    <property type="entry name" value="MFS_YcaD_like"/>
    <property type="match status" value="1"/>
</dbReference>
<protein>
    <submittedName>
        <fullName evidence="6">MFS transporter</fullName>
    </submittedName>
</protein>
<evidence type="ECO:0000256" key="2">
    <source>
        <dbReference type="ARBA" id="ARBA00022989"/>
    </source>
</evidence>
<keyword evidence="3 4" id="KW-0472">Membrane</keyword>
<dbReference type="PANTHER" id="PTHR23521">
    <property type="entry name" value="TRANSPORTER MFS SUPERFAMILY"/>
    <property type="match status" value="1"/>
</dbReference>
<dbReference type="EMBL" id="JBHSGA010000013">
    <property type="protein sequence ID" value="MFC4526645.1"/>
    <property type="molecule type" value="Genomic_DNA"/>
</dbReference>
<feature type="transmembrane region" description="Helical" evidence="4">
    <location>
        <begin position="158"/>
        <end position="177"/>
    </location>
</feature>
<name>A0ABV9C1E7_9GAMM</name>
<feature type="transmembrane region" description="Helical" evidence="4">
    <location>
        <begin position="351"/>
        <end position="368"/>
    </location>
</feature>
<dbReference type="PROSITE" id="PS50850">
    <property type="entry name" value="MFS"/>
    <property type="match status" value="1"/>
</dbReference>
<reference evidence="7" key="1">
    <citation type="journal article" date="2019" name="Int. J. Syst. Evol. Microbiol.">
        <title>The Global Catalogue of Microorganisms (GCM) 10K type strain sequencing project: providing services to taxonomists for standard genome sequencing and annotation.</title>
        <authorList>
            <consortium name="The Broad Institute Genomics Platform"/>
            <consortium name="The Broad Institute Genome Sequencing Center for Infectious Disease"/>
            <person name="Wu L."/>
            <person name="Ma J."/>
        </authorList>
    </citation>
    <scope>NUCLEOTIDE SEQUENCE [LARGE SCALE GENOMIC DNA]</scope>
    <source>
        <strain evidence="7">CCM 4481</strain>
    </source>
</reference>
<organism evidence="6 7">
    <name type="scientific">Dyella halodurans</name>
    <dbReference type="NCBI Taxonomy" id="1920171"/>
    <lineage>
        <taxon>Bacteria</taxon>
        <taxon>Pseudomonadati</taxon>
        <taxon>Pseudomonadota</taxon>
        <taxon>Gammaproteobacteria</taxon>
        <taxon>Lysobacterales</taxon>
        <taxon>Rhodanobacteraceae</taxon>
        <taxon>Dyella</taxon>
    </lineage>
</organism>
<dbReference type="Pfam" id="PF07690">
    <property type="entry name" value="MFS_1"/>
    <property type="match status" value="1"/>
</dbReference>
<keyword evidence="7" id="KW-1185">Reference proteome</keyword>
<dbReference type="SUPFAM" id="SSF103473">
    <property type="entry name" value="MFS general substrate transporter"/>
    <property type="match status" value="1"/>
</dbReference>
<feature type="transmembrane region" description="Helical" evidence="4">
    <location>
        <begin position="286"/>
        <end position="309"/>
    </location>
</feature>
<evidence type="ECO:0000313" key="6">
    <source>
        <dbReference type="EMBL" id="MFC4526645.1"/>
    </source>
</evidence>
<dbReference type="RefSeq" id="WP_266151405.1">
    <property type="nucleotide sequence ID" value="NZ_CP064028.1"/>
</dbReference>
<feature type="transmembrane region" description="Helical" evidence="4">
    <location>
        <begin position="7"/>
        <end position="26"/>
    </location>
</feature>
<feature type="domain" description="Major facilitator superfamily (MFS) profile" evidence="5">
    <location>
        <begin position="1"/>
        <end position="376"/>
    </location>
</feature>
<feature type="transmembrane region" description="Helical" evidence="4">
    <location>
        <begin position="230"/>
        <end position="249"/>
    </location>
</feature>
<feature type="transmembrane region" description="Helical" evidence="4">
    <location>
        <begin position="71"/>
        <end position="89"/>
    </location>
</feature>
<sequence length="408" mass="42974">MFVQIGVLIIATSLVQLAIGFFNTFLSLRLTAEHFGPGLNGLILSAYFAGFTVGAMLSGRLIRRIGHIRSYAAFAGMVVVATAVIPLLVQPFVWIVCRLIVGVGCVGLFITTECWLNAKARPEQRGRVFSIYMFGTLVAFAIGQLLIGVVVMASAAPFFIIMGLFSFALVIMSTTRAEAPALASERTLGLGELSQRAPTAVIGCVVGGLVNSAFYALVPAWMLDQGTDQSTIAMFMFVAVLGGLAFQIPVGRLSDRGDRRIVLIGLALGFAVVALVLVALPHSLVMVLPAAALLGGFMSTLYPVCVAYALDHMTADRMVAVSGKLILVNGIGAALGPLIGSSVMGRMGINGLLYFMAMAAVVLAAVVARRIRLRAPPAQVARTFGILDPMTAPILQEPDESPRESAAA</sequence>
<comment type="caution">
    <text evidence="6">The sequence shown here is derived from an EMBL/GenBank/DDBJ whole genome shotgun (WGS) entry which is preliminary data.</text>
</comment>
<evidence type="ECO:0000313" key="7">
    <source>
        <dbReference type="Proteomes" id="UP001595961"/>
    </source>
</evidence>
<dbReference type="InterPro" id="IPR036259">
    <property type="entry name" value="MFS_trans_sf"/>
</dbReference>
<evidence type="ECO:0000259" key="5">
    <source>
        <dbReference type="PROSITE" id="PS50850"/>
    </source>
</evidence>
<dbReference type="InterPro" id="IPR011701">
    <property type="entry name" value="MFS"/>
</dbReference>
<evidence type="ECO:0000256" key="3">
    <source>
        <dbReference type="ARBA" id="ARBA00023136"/>
    </source>
</evidence>
<dbReference type="Gene3D" id="1.20.1250.20">
    <property type="entry name" value="MFS general substrate transporter like domains"/>
    <property type="match status" value="2"/>
</dbReference>
<evidence type="ECO:0000256" key="4">
    <source>
        <dbReference type="SAM" id="Phobius"/>
    </source>
</evidence>
<feature type="transmembrane region" description="Helical" evidence="4">
    <location>
        <begin position="38"/>
        <end position="59"/>
    </location>
</feature>
<accession>A0ABV9C1E7</accession>
<feature type="transmembrane region" description="Helical" evidence="4">
    <location>
        <begin position="321"/>
        <end position="339"/>
    </location>
</feature>
<keyword evidence="2 4" id="KW-1133">Transmembrane helix</keyword>
<proteinExistence type="predicted"/>
<gene>
    <name evidence="6" type="ORF">ACFO5W_08340</name>
</gene>
<keyword evidence="1 4" id="KW-0812">Transmembrane</keyword>
<feature type="transmembrane region" description="Helical" evidence="4">
    <location>
        <begin position="95"/>
        <end position="116"/>
    </location>
</feature>